<comment type="caution">
    <text evidence="1">The sequence shown here is derived from an EMBL/GenBank/DDBJ whole genome shotgun (WGS) entry which is preliminary data.</text>
</comment>
<sequence length="109" mass="12893">MQSNCRFLKLFQLYSNLSDRKLPKAQRRNSPTVDNVIPPVWEEIQKERKISRLETVAEGKGQGGKERLSQNLEMNRRLIKTTGERQISSERDKQQRVVTLMCQRYEDKQ</sequence>
<proteinExistence type="predicted"/>
<protein>
    <submittedName>
        <fullName evidence="1">Uncharacterized protein</fullName>
    </submittedName>
</protein>
<evidence type="ECO:0000313" key="2">
    <source>
        <dbReference type="Proteomes" id="UP001359485"/>
    </source>
</evidence>
<organism evidence="1 2">
    <name type="scientific">Polyplax serrata</name>
    <name type="common">Common mouse louse</name>
    <dbReference type="NCBI Taxonomy" id="468196"/>
    <lineage>
        <taxon>Eukaryota</taxon>
        <taxon>Metazoa</taxon>
        <taxon>Ecdysozoa</taxon>
        <taxon>Arthropoda</taxon>
        <taxon>Hexapoda</taxon>
        <taxon>Insecta</taxon>
        <taxon>Pterygota</taxon>
        <taxon>Neoptera</taxon>
        <taxon>Paraneoptera</taxon>
        <taxon>Psocodea</taxon>
        <taxon>Troctomorpha</taxon>
        <taxon>Phthiraptera</taxon>
        <taxon>Anoplura</taxon>
        <taxon>Polyplacidae</taxon>
        <taxon>Polyplax</taxon>
    </lineage>
</organism>
<evidence type="ECO:0000313" key="1">
    <source>
        <dbReference type="EMBL" id="KAK6640967.1"/>
    </source>
</evidence>
<reference evidence="1 2" key="1">
    <citation type="submission" date="2023-09" db="EMBL/GenBank/DDBJ databases">
        <title>Genomes of two closely related lineages of the louse Polyplax serrata with different host specificities.</title>
        <authorList>
            <person name="Martinu J."/>
            <person name="Tarabai H."/>
            <person name="Stefka J."/>
            <person name="Hypsa V."/>
        </authorList>
    </citation>
    <scope>NUCLEOTIDE SEQUENCE [LARGE SCALE GENOMIC DNA]</scope>
    <source>
        <strain evidence="1">98ZLc_SE</strain>
    </source>
</reference>
<keyword evidence="2" id="KW-1185">Reference proteome</keyword>
<dbReference type="EMBL" id="JAWJWF010000001">
    <property type="protein sequence ID" value="KAK6640967.1"/>
    <property type="molecule type" value="Genomic_DNA"/>
</dbReference>
<dbReference type="Proteomes" id="UP001359485">
    <property type="component" value="Unassembled WGS sequence"/>
</dbReference>
<accession>A0ABR1BFU4</accession>
<name>A0ABR1BFU4_POLSC</name>
<gene>
    <name evidence="1" type="ORF">RUM44_012666</name>
</gene>